<comment type="caution">
    <text evidence="2">The sequence shown here is derived from an EMBL/GenBank/DDBJ whole genome shotgun (WGS) entry which is preliminary data.</text>
</comment>
<proteinExistence type="predicted"/>
<reference evidence="2 3" key="1">
    <citation type="journal article" date="2021" name="Sci. Rep.">
        <title>The distribution of antibiotic resistance genes in chicken gut microbiota commensals.</title>
        <authorList>
            <person name="Juricova H."/>
            <person name="Matiasovicova J."/>
            <person name="Kubasova T."/>
            <person name="Cejkova D."/>
            <person name="Rychlik I."/>
        </authorList>
    </citation>
    <scope>NUCLEOTIDE SEQUENCE [LARGE SCALE GENOMIC DNA]</scope>
    <source>
        <strain evidence="2 3">An772</strain>
    </source>
</reference>
<evidence type="ECO:0000259" key="1">
    <source>
        <dbReference type="Pfam" id="PF13304"/>
    </source>
</evidence>
<sequence>MITYIKIDGFKSFQNFEMDFTPLTVIAGSNAAGKSNLFDALRLLSSLADSDKIQKSFREQRGDLLELFTRYDDHSIASEMSFVVEMLVNPSITDTWGATEKLKYTRLHYELKLQRFKNNADMEDIKVVYEKLDTIKHDTDKWVKILPPDTAAVWRPQVKAGRRQVPYMSTEEHNGIPTVIVPQDGSQGKKRFYPLNNVTRTIISGFDSVDFKHILAAKEEMRSWRFLQLNPEVLRLPTSKITGEDIIDSEGRNMAAALFRIKQQNSYNLKEISRKLHMFLPNFVEVDVLDDVENKQFIIILQDVDGKKYTSRVLSEGTLRILALCVLLYDNHHKGLLCFEEPENGINPFRIKATTLLLRDLAVDFAFPDSPLRQVIVNTHSTVFVKEIYNMMPDKCITIAYAEMVNRVITLEGVRKKILVTKITPLEQEDALQTSIQFSGQERKLTLHSLMEYMRMNDNESIMVGEKA</sequence>
<feature type="domain" description="ATPase AAA-type core" evidence="1">
    <location>
        <begin position="23"/>
        <end position="385"/>
    </location>
</feature>
<protein>
    <submittedName>
        <fullName evidence="2">AAA family ATPase</fullName>
    </submittedName>
</protein>
<dbReference type="SUPFAM" id="SSF52540">
    <property type="entry name" value="P-loop containing nucleoside triphosphate hydrolases"/>
    <property type="match status" value="1"/>
</dbReference>
<dbReference type="Gene3D" id="3.40.50.300">
    <property type="entry name" value="P-loop containing nucleotide triphosphate hydrolases"/>
    <property type="match status" value="1"/>
</dbReference>
<name>A0ABS2DWB5_9BACT</name>
<organism evidence="2 3">
    <name type="scientific">Mediterranea massiliensis</name>
    <dbReference type="NCBI Taxonomy" id="1841865"/>
    <lineage>
        <taxon>Bacteria</taxon>
        <taxon>Pseudomonadati</taxon>
        <taxon>Bacteroidota</taxon>
        <taxon>Bacteroidia</taxon>
        <taxon>Bacteroidales</taxon>
        <taxon>Bacteroidaceae</taxon>
        <taxon>Mediterranea</taxon>
    </lineage>
</organism>
<dbReference type="Proteomes" id="UP000766986">
    <property type="component" value="Unassembled WGS sequence"/>
</dbReference>
<keyword evidence="3" id="KW-1185">Reference proteome</keyword>
<dbReference type="RefSeq" id="WP_205094263.1">
    <property type="nucleotide sequence ID" value="NZ_CAWVFH010000004.1"/>
</dbReference>
<dbReference type="InterPro" id="IPR003959">
    <property type="entry name" value="ATPase_AAA_core"/>
</dbReference>
<evidence type="ECO:0000313" key="3">
    <source>
        <dbReference type="Proteomes" id="UP000766986"/>
    </source>
</evidence>
<gene>
    <name evidence="2" type="ORF">H7U35_00915</name>
</gene>
<dbReference type="EMBL" id="JACLYZ010000001">
    <property type="protein sequence ID" value="MBM6733791.1"/>
    <property type="molecule type" value="Genomic_DNA"/>
</dbReference>
<dbReference type="InterPro" id="IPR027417">
    <property type="entry name" value="P-loop_NTPase"/>
</dbReference>
<accession>A0ABS2DWB5</accession>
<dbReference type="PANTHER" id="PTHR32182">
    <property type="entry name" value="DNA REPLICATION AND REPAIR PROTEIN RECF"/>
    <property type="match status" value="1"/>
</dbReference>
<dbReference type="Pfam" id="PF13304">
    <property type="entry name" value="AAA_21"/>
    <property type="match status" value="1"/>
</dbReference>
<dbReference type="PANTHER" id="PTHR32182:SF22">
    <property type="entry name" value="ATP-DEPENDENT ENDONUCLEASE, OLD FAMILY-RELATED"/>
    <property type="match status" value="1"/>
</dbReference>
<evidence type="ECO:0000313" key="2">
    <source>
        <dbReference type="EMBL" id="MBM6733791.1"/>
    </source>
</evidence>